<feature type="compositionally biased region" description="Low complexity" evidence="1">
    <location>
        <begin position="129"/>
        <end position="139"/>
    </location>
</feature>
<sequence>MSTSPSHPKTNRPQPLKSGLLTFPTADETFRPIEKRRRTSYSGHETFEFDTPPPRTPIVITPEALANASLPPPGAFIPANIPFTPTPYSARLKATRSGQHFSGPASEPLALPKSIRWRETITPERFLRSSRSPGSSTSSLMPPFRLPTPDPSPLNVVTLPPDGPSGVAACAEREYTPAEISDSEQNPFDEQAGRALLDCLAAYGGIESFLEHLFDLKCDNPTLQHSATEFYRSGRLSKILDLLWERDGAEGHSVFLTWLRPKAIQLVQELVSAEMDTLSDKAKVRHGSRVEDETGTSKFLLDLSVPDDLRPHIDDVAPVTYGILKNALCSGSGSGSDRASPGNVRARTETVDDMGAYDIAHAIVAQLVKLRPQNDATRGMKLPKP</sequence>
<organism evidence="2 3">
    <name type="scientific">Dentipellis fragilis</name>
    <dbReference type="NCBI Taxonomy" id="205917"/>
    <lineage>
        <taxon>Eukaryota</taxon>
        <taxon>Fungi</taxon>
        <taxon>Dikarya</taxon>
        <taxon>Basidiomycota</taxon>
        <taxon>Agaricomycotina</taxon>
        <taxon>Agaricomycetes</taxon>
        <taxon>Russulales</taxon>
        <taxon>Hericiaceae</taxon>
        <taxon>Dentipellis</taxon>
    </lineage>
</organism>
<dbReference type="Proteomes" id="UP000298327">
    <property type="component" value="Unassembled WGS sequence"/>
</dbReference>
<evidence type="ECO:0000313" key="2">
    <source>
        <dbReference type="EMBL" id="TFY60923.1"/>
    </source>
</evidence>
<proteinExistence type="predicted"/>
<protein>
    <submittedName>
        <fullName evidence="2">Uncharacterized protein</fullName>
    </submittedName>
</protein>
<evidence type="ECO:0000256" key="1">
    <source>
        <dbReference type="SAM" id="MobiDB-lite"/>
    </source>
</evidence>
<feature type="region of interest" description="Disordered" evidence="1">
    <location>
        <begin position="1"/>
        <end position="29"/>
    </location>
</feature>
<gene>
    <name evidence="2" type="ORF">EVG20_g7245</name>
</gene>
<dbReference type="EMBL" id="SEOQ01000536">
    <property type="protein sequence ID" value="TFY60923.1"/>
    <property type="molecule type" value="Genomic_DNA"/>
</dbReference>
<feature type="compositionally biased region" description="Polar residues" evidence="1">
    <location>
        <begin position="1"/>
        <end position="13"/>
    </location>
</feature>
<name>A0A4Y9YGT4_9AGAM</name>
<dbReference type="AlphaFoldDB" id="A0A4Y9YGT4"/>
<keyword evidence="3" id="KW-1185">Reference proteome</keyword>
<evidence type="ECO:0000313" key="3">
    <source>
        <dbReference type="Proteomes" id="UP000298327"/>
    </source>
</evidence>
<reference evidence="2 3" key="1">
    <citation type="submission" date="2019-02" db="EMBL/GenBank/DDBJ databases">
        <title>Genome sequencing of the rare red list fungi Dentipellis fragilis.</title>
        <authorList>
            <person name="Buettner E."/>
            <person name="Kellner H."/>
        </authorList>
    </citation>
    <scope>NUCLEOTIDE SEQUENCE [LARGE SCALE GENOMIC DNA]</scope>
    <source>
        <strain evidence="2 3">DSM 105465</strain>
    </source>
</reference>
<comment type="caution">
    <text evidence="2">The sequence shown here is derived from an EMBL/GenBank/DDBJ whole genome shotgun (WGS) entry which is preliminary data.</text>
</comment>
<feature type="region of interest" description="Disordered" evidence="1">
    <location>
        <begin position="125"/>
        <end position="145"/>
    </location>
</feature>
<accession>A0A4Y9YGT4</accession>